<evidence type="ECO:0000256" key="1">
    <source>
        <dbReference type="SAM" id="SignalP"/>
    </source>
</evidence>
<dbReference type="PROSITE" id="PS50206">
    <property type="entry name" value="RHODANESE_3"/>
    <property type="match status" value="1"/>
</dbReference>
<reference evidence="3" key="1">
    <citation type="submission" date="2020-12" db="EMBL/GenBank/DDBJ databases">
        <title>The genome sequence of Inhella sp. 4Y17.</title>
        <authorList>
            <person name="Liu Y."/>
        </authorList>
    </citation>
    <scope>NUCLEOTIDE SEQUENCE</scope>
    <source>
        <strain evidence="3">4Y10</strain>
    </source>
</reference>
<dbReference type="InterPro" id="IPR001763">
    <property type="entry name" value="Rhodanese-like_dom"/>
</dbReference>
<dbReference type="Proteomes" id="UP000620139">
    <property type="component" value="Unassembled WGS sequence"/>
</dbReference>
<dbReference type="InterPro" id="IPR050229">
    <property type="entry name" value="GlpE_sulfurtransferase"/>
</dbReference>
<dbReference type="Gene3D" id="3.40.250.10">
    <property type="entry name" value="Rhodanese-like domain"/>
    <property type="match status" value="1"/>
</dbReference>
<comment type="caution">
    <text evidence="3">The sequence shown here is derived from an EMBL/GenBank/DDBJ whole genome shotgun (WGS) entry which is preliminary data.</text>
</comment>
<sequence>MNRRTLLCLAPLLVLPPRTLAQDAASVTLDQARAAVEAGRRLIDVREPSEHATGIAPGAQRLPMSELPQRLGQLPSAKDEPFLLICRTQNRSKRVAQQLKELGYTRVQFVEGGMAGWAARGWPLETPPKTP</sequence>
<dbReference type="InterPro" id="IPR036873">
    <property type="entry name" value="Rhodanese-like_dom_sf"/>
</dbReference>
<keyword evidence="4" id="KW-1185">Reference proteome</keyword>
<feature type="domain" description="Rhodanese" evidence="2">
    <location>
        <begin position="36"/>
        <end position="126"/>
    </location>
</feature>
<dbReference type="PANTHER" id="PTHR43031:SF1">
    <property type="entry name" value="PYRIDINE NUCLEOTIDE-DISULPHIDE OXIDOREDUCTASE"/>
    <property type="match status" value="1"/>
</dbReference>
<feature type="signal peptide" evidence="1">
    <location>
        <begin position="1"/>
        <end position="21"/>
    </location>
</feature>
<dbReference type="EMBL" id="JAEDAL010000002">
    <property type="protein sequence ID" value="MBH9552342.1"/>
    <property type="molecule type" value="Genomic_DNA"/>
</dbReference>
<accession>A0A931IUT2</accession>
<dbReference type="RefSeq" id="WP_198099963.1">
    <property type="nucleotide sequence ID" value="NZ_JAEDAL010000002.1"/>
</dbReference>
<dbReference type="SUPFAM" id="SSF52821">
    <property type="entry name" value="Rhodanese/Cell cycle control phosphatase"/>
    <property type="match status" value="1"/>
</dbReference>
<dbReference type="Pfam" id="PF00581">
    <property type="entry name" value="Rhodanese"/>
    <property type="match status" value="1"/>
</dbReference>
<keyword evidence="1" id="KW-0732">Signal</keyword>
<feature type="chain" id="PRO_5037644606" evidence="1">
    <location>
        <begin position="22"/>
        <end position="131"/>
    </location>
</feature>
<dbReference type="CDD" id="cd00158">
    <property type="entry name" value="RHOD"/>
    <property type="match status" value="1"/>
</dbReference>
<dbReference type="PANTHER" id="PTHR43031">
    <property type="entry name" value="FAD-DEPENDENT OXIDOREDUCTASE"/>
    <property type="match status" value="1"/>
</dbReference>
<dbReference type="AlphaFoldDB" id="A0A931IUT2"/>
<evidence type="ECO:0000259" key="2">
    <source>
        <dbReference type="PROSITE" id="PS50206"/>
    </source>
</evidence>
<dbReference type="SMART" id="SM00450">
    <property type="entry name" value="RHOD"/>
    <property type="match status" value="1"/>
</dbReference>
<name>A0A931IUT2_9BURK</name>
<organism evidence="3 4">
    <name type="scientific">Inhella gelatinilytica</name>
    <dbReference type="NCBI Taxonomy" id="2795030"/>
    <lineage>
        <taxon>Bacteria</taxon>
        <taxon>Pseudomonadati</taxon>
        <taxon>Pseudomonadota</taxon>
        <taxon>Betaproteobacteria</taxon>
        <taxon>Burkholderiales</taxon>
        <taxon>Sphaerotilaceae</taxon>
        <taxon>Inhella</taxon>
    </lineage>
</organism>
<evidence type="ECO:0000313" key="4">
    <source>
        <dbReference type="Proteomes" id="UP000620139"/>
    </source>
</evidence>
<protein>
    <submittedName>
        <fullName evidence="3">Rhodanese-like domain-containing protein</fullName>
    </submittedName>
</protein>
<evidence type="ECO:0000313" key="3">
    <source>
        <dbReference type="EMBL" id="MBH9552342.1"/>
    </source>
</evidence>
<gene>
    <name evidence="3" type="ORF">I7X43_05690</name>
</gene>
<proteinExistence type="predicted"/>